<dbReference type="GO" id="GO:0003677">
    <property type="term" value="F:DNA binding"/>
    <property type="evidence" value="ECO:0007669"/>
    <property type="project" value="UniProtKB-KW"/>
</dbReference>
<evidence type="ECO:0000256" key="2">
    <source>
        <dbReference type="ARBA" id="ARBA00022737"/>
    </source>
</evidence>
<evidence type="ECO:0000313" key="9">
    <source>
        <dbReference type="Proteomes" id="UP000327085"/>
    </source>
</evidence>
<dbReference type="Pfam" id="PF02362">
    <property type="entry name" value="B3"/>
    <property type="match status" value="1"/>
</dbReference>
<feature type="domain" description="TF-B3" evidence="7">
    <location>
        <begin position="8"/>
        <end position="100"/>
    </location>
</feature>
<reference evidence="9" key="1">
    <citation type="journal article" date="2020" name="Plant J.">
        <title>Transposons played a major role in the diversification between the closely related almond and peach genomes: results from the almond genome sequence.</title>
        <authorList>
            <person name="Alioto T."/>
            <person name="Alexiou K.G."/>
            <person name="Bardil A."/>
            <person name="Barteri F."/>
            <person name="Castanera R."/>
            <person name="Cruz F."/>
            <person name="Dhingra A."/>
            <person name="Duval H."/>
            <person name="Fernandez I Marti A."/>
            <person name="Frias L."/>
            <person name="Galan B."/>
            <person name="Garcia J.L."/>
            <person name="Howad W."/>
            <person name="Gomez-Garrido J."/>
            <person name="Gut M."/>
            <person name="Julca I."/>
            <person name="Morata J."/>
            <person name="Puigdomenech P."/>
            <person name="Ribeca P."/>
            <person name="Rubio Cabetas M.J."/>
            <person name="Vlasova A."/>
            <person name="Wirthensohn M."/>
            <person name="Garcia-Mas J."/>
            <person name="Gabaldon T."/>
            <person name="Casacuberta J.M."/>
            <person name="Arus P."/>
        </authorList>
    </citation>
    <scope>NUCLEOTIDE SEQUENCE [LARGE SCALE GENOMIC DNA]</scope>
    <source>
        <strain evidence="9">cv. Texas</strain>
    </source>
</reference>
<name>A0A5E4EDC1_PRUDU</name>
<dbReference type="PANTHER" id="PTHR31674:SF62">
    <property type="entry name" value="B3 DOMAIN-CONTAINING PROTEIN REM14-RELATED"/>
    <property type="match status" value="1"/>
</dbReference>
<organism evidence="8 9">
    <name type="scientific">Prunus dulcis</name>
    <name type="common">Almond</name>
    <name type="synonym">Amygdalus dulcis</name>
    <dbReference type="NCBI Taxonomy" id="3755"/>
    <lineage>
        <taxon>Eukaryota</taxon>
        <taxon>Viridiplantae</taxon>
        <taxon>Streptophyta</taxon>
        <taxon>Embryophyta</taxon>
        <taxon>Tracheophyta</taxon>
        <taxon>Spermatophyta</taxon>
        <taxon>Magnoliopsida</taxon>
        <taxon>eudicotyledons</taxon>
        <taxon>Gunneridae</taxon>
        <taxon>Pentapetalae</taxon>
        <taxon>rosids</taxon>
        <taxon>fabids</taxon>
        <taxon>Rosales</taxon>
        <taxon>Rosaceae</taxon>
        <taxon>Amygdaloideae</taxon>
        <taxon>Amygdaleae</taxon>
        <taxon>Prunus</taxon>
    </lineage>
</organism>
<evidence type="ECO:0000313" key="8">
    <source>
        <dbReference type="EMBL" id="VVA13512.1"/>
    </source>
</evidence>
<dbReference type="InParanoid" id="A0A5E4EDC1"/>
<dbReference type="SUPFAM" id="SSF101936">
    <property type="entry name" value="DNA-binding pseudobarrel domain"/>
    <property type="match status" value="1"/>
</dbReference>
<dbReference type="Gene3D" id="2.40.330.10">
    <property type="entry name" value="DNA-binding pseudobarrel domain"/>
    <property type="match status" value="1"/>
</dbReference>
<evidence type="ECO:0000259" key="7">
    <source>
        <dbReference type="PROSITE" id="PS50863"/>
    </source>
</evidence>
<dbReference type="PROSITE" id="PS50863">
    <property type="entry name" value="B3"/>
    <property type="match status" value="1"/>
</dbReference>
<evidence type="ECO:0000256" key="5">
    <source>
        <dbReference type="ARBA" id="ARBA00023163"/>
    </source>
</evidence>
<keyword evidence="3" id="KW-0805">Transcription regulation</keyword>
<sequence length="126" mass="14691">MAGLTPPPRKFIKFLAPGLHEKLSIPVVFSRSLHEKNEALLKSCQGYWPLKVRKHGDGLLYFEDGGWKEFVEHHGLELGEFLVLKHQGIKLLLVLLMFSDFEQCDQACVFIIDVYIIFYFIFRQCY</sequence>
<dbReference type="CDD" id="cd10017">
    <property type="entry name" value="B3_DNA"/>
    <property type="match status" value="1"/>
</dbReference>
<evidence type="ECO:0000256" key="3">
    <source>
        <dbReference type="ARBA" id="ARBA00023015"/>
    </source>
</evidence>
<gene>
    <name evidence="8" type="ORF">ALMOND_2B018877</name>
</gene>
<dbReference type="EMBL" id="CABIKO010000008">
    <property type="protein sequence ID" value="VVA13512.1"/>
    <property type="molecule type" value="Genomic_DNA"/>
</dbReference>
<dbReference type="InterPro" id="IPR015300">
    <property type="entry name" value="DNA-bd_pseudobarrel_sf"/>
</dbReference>
<protein>
    <submittedName>
        <fullName evidence="8">PREDICTED: B3 domain-containing</fullName>
    </submittedName>
</protein>
<dbReference type="GO" id="GO:0005634">
    <property type="term" value="C:nucleus"/>
    <property type="evidence" value="ECO:0007669"/>
    <property type="project" value="UniProtKB-SubCell"/>
</dbReference>
<dbReference type="PANTHER" id="PTHR31674">
    <property type="entry name" value="B3 DOMAIN-CONTAINING PROTEIN REM-LIKE 3-RELATED"/>
    <property type="match status" value="1"/>
</dbReference>
<keyword evidence="6" id="KW-0539">Nucleus</keyword>
<dbReference type="SMART" id="SM01019">
    <property type="entry name" value="B3"/>
    <property type="match status" value="1"/>
</dbReference>
<dbReference type="AlphaFoldDB" id="A0A5E4EDC1"/>
<keyword evidence="5" id="KW-0804">Transcription</keyword>
<dbReference type="Gramene" id="VVA13512">
    <property type="protein sequence ID" value="VVA13512"/>
    <property type="gene ID" value="Prudul26B018877"/>
</dbReference>
<evidence type="ECO:0000256" key="6">
    <source>
        <dbReference type="ARBA" id="ARBA00023242"/>
    </source>
</evidence>
<accession>A0A5E4EDC1</accession>
<proteinExistence type="predicted"/>
<dbReference type="InterPro" id="IPR003340">
    <property type="entry name" value="B3_DNA-bd"/>
</dbReference>
<keyword evidence="4" id="KW-0238">DNA-binding</keyword>
<evidence type="ECO:0000256" key="4">
    <source>
        <dbReference type="ARBA" id="ARBA00023125"/>
    </source>
</evidence>
<comment type="subcellular location">
    <subcellularLocation>
        <location evidence="1">Nucleus</location>
    </subcellularLocation>
</comment>
<dbReference type="Proteomes" id="UP000327085">
    <property type="component" value="Chromosome 1"/>
</dbReference>
<dbReference type="InterPro" id="IPR039218">
    <property type="entry name" value="REM_fam"/>
</dbReference>
<evidence type="ECO:0000256" key="1">
    <source>
        <dbReference type="ARBA" id="ARBA00004123"/>
    </source>
</evidence>
<keyword evidence="2" id="KW-0677">Repeat</keyword>